<dbReference type="EMBL" id="JAPWTK010000214">
    <property type="protein sequence ID" value="KAJ8945506.1"/>
    <property type="molecule type" value="Genomic_DNA"/>
</dbReference>
<evidence type="ECO:0000313" key="1">
    <source>
        <dbReference type="EMBL" id="KAJ8945506.1"/>
    </source>
</evidence>
<accession>A0AAV8Y5K6</accession>
<keyword evidence="2" id="KW-1185">Reference proteome</keyword>
<reference evidence="1" key="1">
    <citation type="journal article" date="2023" name="Insect Mol. Biol.">
        <title>Genome sequencing provides insights into the evolution of gene families encoding plant cell wall-degrading enzymes in longhorned beetles.</title>
        <authorList>
            <person name="Shin N.R."/>
            <person name="Okamura Y."/>
            <person name="Kirsch R."/>
            <person name="Pauchet Y."/>
        </authorList>
    </citation>
    <scope>NUCLEOTIDE SEQUENCE</scope>
    <source>
        <strain evidence="1">AMC_N1</strain>
    </source>
</reference>
<proteinExistence type="predicted"/>
<organism evidence="1 2">
    <name type="scientific">Aromia moschata</name>
    <dbReference type="NCBI Taxonomy" id="1265417"/>
    <lineage>
        <taxon>Eukaryota</taxon>
        <taxon>Metazoa</taxon>
        <taxon>Ecdysozoa</taxon>
        <taxon>Arthropoda</taxon>
        <taxon>Hexapoda</taxon>
        <taxon>Insecta</taxon>
        <taxon>Pterygota</taxon>
        <taxon>Neoptera</taxon>
        <taxon>Endopterygota</taxon>
        <taxon>Coleoptera</taxon>
        <taxon>Polyphaga</taxon>
        <taxon>Cucujiformia</taxon>
        <taxon>Chrysomeloidea</taxon>
        <taxon>Cerambycidae</taxon>
        <taxon>Cerambycinae</taxon>
        <taxon>Callichromatini</taxon>
        <taxon>Aromia</taxon>
    </lineage>
</organism>
<comment type="caution">
    <text evidence="1">The sequence shown here is derived from an EMBL/GenBank/DDBJ whole genome shotgun (WGS) entry which is preliminary data.</text>
</comment>
<dbReference type="AlphaFoldDB" id="A0AAV8Y5K6"/>
<sequence>MMSLRILFLNLESVDKLKKKTLKPGMCEISNSRDETRSHFSRRDEILSQSRFLDIPIFLEIPRFLDILKFLQKEVTLMY</sequence>
<dbReference type="Proteomes" id="UP001162162">
    <property type="component" value="Unassembled WGS sequence"/>
</dbReference>
<protein>
    <recommendedName>
        <fullName evidence="3">Maturase K</fullName>
    </recommendedName>
</protein>
<evidence type="ECO:0000313" key="2">
    <source>
        <dbReference type="Proteomes" id="UP001162162"/>
    </source>
</evidence>
<gene>
    <name evidence="1" type="ORF">NQ318_017949</name>
</gene>
<name>A0AAV8Y5K6_9CUCU</name>
<evidence type="ECO:0008006" key="3">
    <source>
        <dbReference type="Google" id="ProtNLM"/>
    </source>
</evidence>